<name>S5ZSS9_9SPIR</name>
<dbReference type="STRING" id="1291379.TPE_0659"/>
<evidence type="ECO:0000313" key="1">
    <source>
        <dbReference type="EMBL" id="AGT43155.1"/>
    </source>
</evidence>
<gene>
    <name evidence="1" type="ORF">TPE_0659</name>
</gene>
<proteinExistence type="predicted"/>
<evidence type="ECO:0000313" key="2">
    <source>
        <dbReference type="Proteomes" id="UP000015620"/>
    </source>
</evidence>
<organism evidence="1 2">
    <name type="scientific">Treponema pedis str. T A4</name>
    <dbReference type="NCBI Taxonomy" id="1291379"/>
    <lineage>
        <taxon>Bacteria</taxon>
        <taxon>Pseudomonadati</taxon>
        <taxon>Spirochaetota</taxon>
        <taxon>Spirochaetia</taxon>
        <taxon>Spirochaetales</taxon>
        <taxon>Treponemataceae</taxon>
        <taxon>Treponema</taxon>
    </lineage>
</organism>
<dbReference type="AlphaFoldDB" id="S5ZSS9"/>
<reference evidence="1 2" key="1">
    <citation type="journal article" date="2013" name="PLoS ONE">
        <title>Genome-Wide Relatedness of Treponema pedis, from Gingiva and Necrotic Skin Lesions of Pigs, with the Human Oral Pathogen Treponema denticola.</title>
        <authorList>
            <person name="Svartstrom O."/>
            <person name="Mushtaq M."/>
            <person name="Pringle M."/>
            <person name="Segerman B."/>
        </authorList>
    </citation>
    <scope>NUCLEOTIDE SEQUENCE [LARGE SCALE GENOMIC DNA]</scope>
    <source>
        <strain evidence="1">T A4</strain>
    </source>
</reference>
<dbReference type="Proteomes" id="UP000015620">
    <property type="component" value="Chromosome"/>
</dbReference>
<dbReference type="EMBL" id="CP004120">
    <property type="protein sequence ID" value="AGT43155.1"/>
    <property type="molecule type" value="Genomic_DNA"/>
</dbReference>
<keyword evidence="2" id="KW-1185">Reference proteome</keyword>
<dbReference type="HOGENOM" id="CLU_3349912_0_0_12"/>
<sequence>MSFFIAIILFLGRKNALIGSVPACIKEGQSNILSLLF</sequence>
<dbReference type="KEGG" id="tped:TPE_0659"/>
<protein>
    <submittedName>
        <fullName evidence="1">Uncharacterized protein</fullName>
    </submittedName>
</protein>
<accession>S5ZSS9</accession>